<dbReference type="EMBL" id="JAAEDM010000071">
    <property type="protein sequence ID" value="MBR0673414.1"/>
    <property type="molecule type" value="Genomic_DNA"/>
</dbReference>
<feature type="domain" description="Aminotransferase class I/classII large" evidence="8">
    <location>
        <begin position="36"/>
        <end position="378"/>
    </location>
</feature>
<dbReference type="CDD" id="cd00609">
    <property type="entry name" value="AAT_like"/>
    <property type="match status" value="1"/>
</dbReference>
<evidence type="ECO:0000256" key="4">
    <source>
        <dbReference type="ARBA" id="ARBA00022679"/>
    </source>
</evidence>
<evidence type="ECO:0000256" key="3">
    <source>
        <dbReference type="ARBA" id="ARBA00022576"/>
    </source>
</evidence>
<dbReference type="GO" id="GO:0006520">
    <property type="term" value="P:amino acid metabolic process"/>
    <property type="evidence" value="ECO:0007669"/>
    <property type="project" value="InterPro"/>
</dbReference>
<keyword evidence="3 7" id="KW-0032">Aminotransferase</keyword>
<dbReference type="GO" id="GO:0030170">
    <property type="term" value="F:pyridoxal phosphate binding"/>
    <property type="evidence" value="ECO:0007669"/>
    <property type="project" value="InterPro"/>
</dbReference>
<dbReference type="Proteomes" id="UP001138751">
    <property type="component" value="Unassembled WGS sequence"/>
</dbReference>
<dbReference type="AlphaFoldDB" id="A0A9X9X1Y5"/>
<evidence type="ECO:0000256" key="1">
    <source>
        <dbReference type="ARBA" id="ARBA00001933"/>
    </source>
</evidence>
<name>A0A9X9X1Y5_9PROT</name>
<comment type="cofactor">
    <cofactor evidence="1 7">
        <name>pyridoxal 5'-phosphate</name>
        <dbReference type="ChEBI" id="CHEBI:597326"/>
    </cofactor>
</comment>
<comment type="caution">
    <text evidence="9">The sequence shown here is derived from an EMBL/GenBank/DDBJ whole genome shotgun (WGS) entry which is preliminary data.</text>
</comment>
<evidence type="ECO:0000256" key="7">
    <source>
        <dbReference type="RuleBase" id="RU000481"/>
    </source>
</evidence>
<dbReference type="InterPro" id="IPR015424">
    <property type="entry name" value="PyrdxlP-dep_Trfase"/>
</dbReference>
<evidence type="ECO:0000259" key="8">
    <source>
        <dbReference type="Pfam" id="PF00155"/>
    </source>
</evidence>
<evidence type="ECO:0000313" key="9">
    <source>
        <dbReference type="EMBL" id="MBR0673414.1"/>
    </source>
</evidence>
<dbReference type="InterPro" id="IPR050596">
    <property type="entry name" value="AspAT/PAT-like"/>
</dbReference>
<proteinExistence type="inferred from homology"/>
<reference evidence="9" key="2">
    <citation type="journal article" date="2021" name="Syst. Appl. Microbiol.">
        <title>Roseomonas hellenica sp. nov., isolated from roots of wild-growing Alkanna tinctoria.</title>
        <authorList>
            <person name="Rat A."/>
            <person name="Naranjo H.D."/>
            <person name="Lebbe L."/>
            <person name="Cnockaert M."/>
            <person name="Krigas N."/>
            <person name="Grigoriadou K."/>
            <person name="Maloupa E."/>
            <person name="Willems A."/>
        </authorList>
    </citation>
    <scope>NUCLEOTIDE SEQUENCE</scope>
    <source>
        <strain evidence="9">LMG 31231</strain>
    </source>
</reference>
<evidence type="ECO:0000313" key="10">
    <source>
        <dbReference type="Proteomes" id="UP001138751"/>
    </source>
</evidence>
<evidence type="ECO:0000256" key="6">
    <source>
        <dbReference type="ARBA" id="ARBA00049185"/>
    </source>
</evidence>
<dbReference type="Pfam" id="PF00155">
    <property type="entry name" value="Aminotran_1_2"/>
    <property type="match status" value="1"/>
</dbReference>
<dbReference type="Gene3D" id="3.40.640.10">
    <property type="entry name" value="Type I PLP-dependent aspartate aminotransferase-like (Major domain)"/>
    <property type="match status" value="1"/>
</dbReference>
<keyword evidence="4 7" id="KW-0808">Transferase</keyword>
<comment type="similarity">
    <text evidence="2 7">Belongs to the class-I pyridoxal-phosphate-dependent aminotransferase family.</text>
</comment>
<keyword evidence="10" id="KW-1185">Reference proteome</keyword>
<evidence type="ECO:0000256" key="2">
    <source>
        <dbReference type="ARBA" id="ARBA00007441"/>
    </source>
</evidence>
<dbReference type="PANTHER" id="PTHR46383:SF2">
    <property type="entry name" value="AMINOTRANSFERASE"/>
    <property type="match status" value="1"/>
</dbReference>
<dbReference type="EC" id="2.6.1.-" evidence="7"/>
<dbReference type="PROSITE" id="PS00105">
    <property type="entry name" value="AA_TRANSFER_CLASS_1"/>
    <property type="match status" value="1"/>
</dbReference>
<protein>
    <recommendedName>
        <fullName evidence="7">Aminotransferase</fullName>
        <ecNumber evidence="7">2.6.1.-</ecNumber>
    </recommendedName>
</protein>
<sequence>MMKVGRAADAPPFLVMDVIAAANARAASLPPGAPGIIRMEVGQPGTGAPLGAREAAIRALQAGEPMGYTEAFGLRTLRARIARHYRDHYGVEVAETRIAVTVGASGAFPLAFLAAFDPGDRVAMAAPFYPPYANILTALGMQPVLLPCDASTRFQPTLAMLEKMDPRPEGLIVASPCNPAGTMLAPAELQAIARWCHANGVRLISDEIYHGLTWGTVAESTAASFSGSAVVVNSFSKYWSMTGWRIGWLVLPEDLVRPVECLAQNMFISAPHVAQVAAEAAMDCTEELEANKAAYARSRAALLAGLPKAGFTDIAAADGAFYLWCDVGHLTNDSAAFCAEMLEHAGIAATTGLDFDRGRGNRFLRFSYCGTEADMAAAPARLAGWLRR</sequence>
<organism evidence="9 10">
    <name type="scientific">Neoroseomonas soli</name>
    <dbReference type="NCBI Taxonomy" id="1081025"/>
    <lineage>
        <taxon>Bacteria</taxon>
        <taxon>Pseudomonadati</taxon>
        <taxon>Pseudomonadota</taxon>
        <taxon>Alphaproteobacteria</taxon>
        <taxon>Acetobacterales</taxon>
        <taxon>Acetobacteraceae</taxon>
        <taxon>Neoroseomonas</taxon>
    </lineage>
</organism>
<comment type="catalytic activity">
    <reaction evidence="6">
        <text>L-aspartate + 2-oxoglutarate = oxaloacetate + L-glutamate</text>
        <dbReference type="Rhea" id="RHEA:21824"/>
        <dbReference type="ChEBI" id="CHEBI:16452"/>
        <dbReference type="ChEBI" id="CHEBI:16810"/>
        <dbReference type="ChEBI" id="CHEBI:29985"/>
        <dbReference type="ChEBI" id="CHEBI:29991"/>
        <dbReference type="EC" id="2.6.1.1"/>
    </reaction>
</comment>
<accession>A0A9X9X1Y5</accession>
<dbReference type="InterPro" id="IPR015421">
    <property type="entry name" value="PyrdxlP-dep_Trfase_major"/>
</dbReference>
<evidence type="ECO:0000256" key="5">
    <source>
        <dbReference type="ARBA" id="ARBA00022898"/>
    </source>
</evidence>
<dbReference type="SUPFAM" id="SSF53383">
    <property type="entry name" value="PLP-dependent transferases"/>
    <property type="match status" value="1"/>
</dbReference>
<dbReference type="GO" id="GO:0004069">
    <property type="term" value="F:L-aspartate:2-oxoglutarate aminotransferase activity"/>
    <property type="evidence" value="ECO:0007669"/>
    <property type="project" value="UniProtKB-EC"/>
</dbReference>
<dbReference type="InterPro" id="IPR004839">
    <property type="entry name" value="Aminotransferase_I/II_large"/>
</dbReference>
<dbReference type="PANTHER" id="PTHR46383">
    <property type="entry name" value="ASPARTATE AMINOTRANSFERASE"/>
    <property type="match status" value="1"/>
</dbReference>
<dbReference type="InterPro" id="IPR004838">
    <property type="entry name" value="NHTrfase_class1_PyrdxlP-BS"/>
</dbReference>
<keyword evidence="5" id="KW-0663">Pyridoxal phosphate</keyword>
<dbReference type="RefSeq" id="WP_211863820.1">
    <property type="nucleotide sequence ID" value="NZ_JAAEDM010000071.1"/>
</dbReference>
<reference evidence="9" key="1">
    <citation type="submission" date="2020-01" db="EMBL/GenBank/DDBJ databases">
        <authorList>
            <person name="Rat A."/>
        </authorList>
    </citation>
    <scope>NUCLEOTIDE SEQUENCE</scope>
    <source>
        <strain evidence="9">LMG 31231</strain>
    </source>
</reference>
<gene>
    <name evidence="9" type="ORF">GXW76_19730</name>
</gene>